<reference evidence="4 5" key="1">
    <citation type="submission" date="2021-03" db="EMBL/GenBank/DDBJ databases">
        <title>Thiomicrorhabdus sp.nov.,novel sulfur-oxidizing bacteria isolated from coastal sediment.</title>
        <authorList>
            <person name="Liu X."/>
        </authorList>
    </citation>
    <scope>NUCLEOTIDE SEQUENCE [LARGE SCALE GENOMIC DNA]</scope>
    <source>
        <strain evidence="4 5">6S2-11</strain>
    </source>
</reference>
<dbReference type="InterPro" id="IPR050595">
    <property type="entry name" value="Bact_response_regulator"/>
</dbReference>
<evidence type="ECO:0000256" key="2">
    <source>
        <dbReference type="PROSITE-ProRule" id="PRU00169"/>
    </source>
</evidence>
<comment type="caution">
    <text evidence="4">The sequence shown here is derived from an EMBL/GenBank/DDBJ whole genome shotgun (WGS) entry which is preliminary data.</text>
</comment>
<organism evidence="4 5">
    <name type="scientific">Thiomicrorhabdus marina</name>
    <dbReference type="NCBI Taxonomy" id="2818442"/>
    <lineage>
        <taxon>Bacteria</taxon>
        <taxon>Pseudomonadati</taxon>
        <taxon>Pseudomonadota</taxon>
        <taxon>Gammaproteobacteria</taxon>
        <taxon>Thiotrichales</taxon>
        <taxon>Piscirickettsiaceae</taxon>
        <taxon>Thiomicrorhabdus</taxon>
    </lineage>
</organism>
<feature type="modified residue" description="4-aspartylphosphate" evidence="2">
    <location>
        <position position="54"/>
    </location>
</feature>
<dbReference type="Proteomes" id="UP000664835">
    <property type="component" value="Unassembled WGS sequence"/>
</dbReference>
<dbReference type="PANTHER" id="PTHR44591:SF3">
    <property type="entry name" value="RESPONSE REGULATORY DOMAIN-CONTAINING PROTEIN"/>
    <property type="match status" value="1"/>
</dbReference>
<dbReference type="Gene3D" id="3.40.50.2300">
    <property type="match status" value="1"/>
</dbReference>
<sequence>MDLKKKILAIDDDELMLELLKTELGDVYDVTTSISASSALKVLEMQNPDMIVLDISMPETNGFELCKLIKRNPEKSHIPVMFLTALEETDMLIKAFHIGAVDFMIKPVNFLELKIRLDLHIRQGEMKRRLLAENVTQGKEIESLSKELSQCQNLVEDGFQDREKNFSEKAELYKRVKLRTHNNQRTLEQLSDLLTRQEELIASTKKTMGL</sequence>
<dbReference type="EMBL" id="JAGETV010000034">
    <property type="protein sequence ID" value="MBO1928291.1"/>
    <property type="molecule type" value="Genomic_DNA"/>
</dbReference>
<accession>A0ABS3Q7K5</accession>
<evidence type="ECO:0000313" key="5">
    <source>
        <dbReference type="Proteomes" id="UP000664835"/>
    </source>
</evidence>
<dbReference type="PROSITE" id="PS50110">
    <property type="entry name" value="RESPONSE_REGULATORY"/>
    <property type="match status" value="1"/>
</dbReference>
<proteinExistence type="predicted"/>
<dbReference type="RefSeq" id="WP_208150906.1">
    <property type="nucleotide sequence ID" value="NZ_JAGETV010000034.1"/>
</dbReference>
<keyword evidence="5" id="KW-1185">Reference proteome</keyword>
<dbReference type="PANTHER" id="PTHR44591">
    <property type="entry name" value="STRESS RESPONSE REGULATOR PROTEIN 1"/>
    <property type="match status" value="1"/>
</dbReference>
<feature type="domain" description="Response regulatory" evidence="3">
    <location>
        <begin position="6"/>
        <end position="121"/>
    </location>
</feature>
<keyword evidence="1 2" id="KW-0597">Phosphoprotein</keyword>
<protein>
    <submittedName>
        <fullName evidence="4">Response regulator</fullName>
    </submittedName>
</protein>
<evidence type="ECO:0000256" key="1">
    <source>
        <dbReference type="ARBA" id="ARBA00022553"/>
    </source>
</evidence>
<gene>
    <name evidence="4" type="ORF">J3998_11975</name>
</gene>
<evidence type="ECO:0000259" key="3">
    <source>
        <dbReference type="PROSITE" id="PS50110"/>
    </source>
</evidence>
<dbReference type="Pfam" id="PF00072">
    <property type="entry name" value="Response_reg"/>
    <property type="match status" value="1"/>
</dbReference>
<dbReference type="InterPro" id="IPR011006">
    <property type="entry name" value="CheY-like_superfamily"/>
</dbReference>
<dbReference type="SUPFAM" id="SSF52172">
    <property type="entry name" value="CheY-like"/>
    <property type="match status" value="1"/>
</dbReference>
<dbReference type="InterPro" id="IPR001789">
    <property type="entry name" value="Sig_transdc_resp-reg_receiver"/>
</dbReference>
<evidence type="ECO:0000313" key="4">
    <source>
        <dbReference type="EMBL" id="MBO1928291.1"/>
    </source>
</evidence>
<dbReference type="SMART" id="SM00448">
    <property type="entry name" value="REC"/>
    <property type="match status" value="1"/>
</dbReference>
<name>A0ABS3Q7K5_9GAMM</name>